<name>A0A7D3XTS9_9BACT</name>
<dbReference type="AlphaFoldDB" id="A0A7D3XTS9"/>
<reference evidence="1 2" key="1">
    <citation type="submission" date="2019-07" db="EMBL/GenBank/DDBJ databases">
        <title>Thalassofilum flectens gen. nov., sp. nov., a novel moderate thermophilic anaerobe from a shallow sea hot spring in Kunashir Island (Russia), representing a new family in the order Bacteroidales, and proposal of Thalassofilacea fam. nov.</title>
        <authorList>
            <person name="Kochetkova T.V."/>
            <person name="Podosokorskaya O.A."/>
            <person name="Novikov A."/>
            <person name="Elcheninov A.G."/>
            <person name="Toshchakov S.V."/>
            <person name="Kublanov I.V."/>
        </authorList>
    </citation>
    <scope>NUCLEOTIDE SEQUENCE [LARGE SCALE GENOMIC DNA]</scope>
    <source>
        <strain evidence="1 2">38-H</strain>
    </source>
</reference>
<dbReference type="EMBL" id="CP041345">
    <property type="protein sequence ID" value="QKG79111.1"/>
    <property type="molecule type" value="Genomic_DNA"/>
</dbReference>
<dbReference type="Proteomes" id="UP000500961">
    <property type="component" value="Chromosome"/>
</dbReference>
<evidence type="ECO:0008006" key="3">
    <source>
        <dbReference type="Google" id="ProtNLM"/>
    </source>
</evidence>
<keyword evidence="2" id="KW-1185">Reference proteome</keyword>
<evidence type="ECO:0000313" key="1">
    <source>
        <dbReference type="EMBL" id="QKG79111.1"/>
    </source>
</evidence>
<dbReference type="KEGG" id="ttz:FHG85_02130"/>
<dbReference type="RefSeq" id="WP_173072629.1">
    <property type="nucleotide sequence ID" value="NZ_CP041345.1"/>
</dbReference>
<gene>
    <name evidence="1" type="ORF">FHG85_02130</name>
</gene>
<accession>A0A7D3XTS9</accession>
<sequence>MKKFFLILFAIIAFFNLQGQETLKPVRLPIIDELQYVREGEGTVIVNQDSTITMLHSLRYLQNAKSPGLDGYRIRIFFELGQFARQNSEEVMYKFMEKYPGVPVYQNYQNPYWKISVGDYRTKEEALKFYHEILVEFPKAFIIPERINFPPLN</sequence>
<evidence type="ECO:0000313" key="2">
    <source>
        <dbReference type="Proteomes" id="UP000500961"/>
    </source>
</evidence>
<organism evidence="1 2">
    <name type="scientific">Tenuifilum thalassicum</name>
    <dbReference type="NCBI Taxonomy" id="2590900"/>
    <lineage>
        <taxon>Bacteria</taxon>
        <taxon>Pseudomonadati</taxon>
        <taxon>Bacteroidota</taxon>
        <taxon>Bacteroidia</taxon>
        <taxon>Bacteroidales</taxon>
        <taxon>Tenuifilaceae</taxon>
        <taxon>Tenuifilum</taxon>
    </lineage>
</organism>
<protein>
    <recommendedName>
        <fullName evidence="3">SPOR domain-containing protein</fullName>
    </recommendedName>
</protein>
<proteinExistence type="predicted"/>